<reference evidence="2 3" key="1">
    <citation type="submission" date="2016-10" db="EMBL/GenBank/DDBJ databases">
        <authorList>
            <person name="de Groot N.N."/>
        </authorList>
    </citation>
    <scope>NUCLEOTIDE SEQUENCE [LARGE SCALE GENOMIC DNA]</scope>
    <source>
        <strain evidence="2 3">CGMCC 1.9109</strain>
    </source>
</reference>
<protein>
    <submittedName>
        <fullName evidence="2">Uncharacterized protein</fullName>
    </submittedName>
</protein>
<sequence length="123" mass="13729">MSKFDDMIKDELAKEAKGIDELLTSEGGLPDMVAAAFKGSMRRWVWLIGGVTLLVTAVMLWCGYNFFTADAANQTFWGFCTLISVAAQVALKQWSWMEMNRASMMREIKRLELAVAALARKVG</sequence>
<accession>A0A1G7B0U6</accession>
<keyword evidence="1" id="KW-1133">Transmembrane helix</keyword>
<feature type="transmembrane region" description="Helical" evidence="1">
    <location>
        <begin position="44"/>
        <end position="64"/>
    </location>
</feature>
<evidence type="ECO:0000313" key="3">
    <source>
        <dbReference type="Proteomes" id="UP000183685"/>
    </source>
</evidence>
<dbReference type="OrthoDB" id="7629933at2"/>
<name>A0A1G7B0U6_9PROT</name>
<dbReference type="Pfam" id="PF20556">
    <property type="entry name" value="DUF6768"/>
    <property type="match status" value="1"/>
</dbReference>
<keyword evidence="1" id="KW-0812">Transmembrane</keyword>
<feature type="transmembrane region" description="Helical" evidence="1">
    <location>
        <begin position="76"/>
        <end position="96"/>
    </location>
</feature>
<evidence type="ECO:0000313" key="2">
    <source>
        <dbReference type="EMBL" id="SDE20572.1"/>
    </source>
</evidence>
<keyword evidence="3" id="KW-1185">Reference proteome</keyword>
<evidence type="ECO:0000256" key="1">
    <source>
        <dbReference type="SAM" id="Phobius"/>
    </source>
</evidence>
<dbReference type="RefSeq" id="WP_068307318.1">
    <property type="nucleotide sequence ID" value="NZ_FNAK01000005.1"/>
</dbReference>
<organism evidence="2 3">
    <name type="scientific">Kordiimonas lacus</name>
    <dbReference type="NCBI Taxonomy" id="637679"/>
    <lineage>
        <taxon>Bacteria</taxon>
        <taxon>Pseudomonadati</taxon>
        <taxon>Pseudomonadota</taxon>
        <taxon>Alphaproteobacteria</taxon>
        <taxon>Kordiimonadales</taxon>
        <taxon>Kordiimonadaceae</taxon>
        <taxon>Kordiimonas</taxon>
    </lineage>
</organism>
<proteinExistence type="predicted"/>
<dbReference type="STRING" id="637679.GCA_001550055_03469"/>
<gene>
    <name evidence="2" type="ORF">SAMN04488071_2304</name>
</gene>
<dbReference type="AlphaFoldDB" id="A0A1G7B0U6"/>
<keyword evidence="1" id="KW-0472">Membrane</keyword>
<dbReference type="EMBL" id="FNAK01000005">
    <property type="protein sequence ID" value="SDE20572.1"/>
    <property type="molecule type" value="Genomic_DNA"/>
</dbReference>
<dbReference type="Proteomes" id="UP000183685">
    <property type="component" value="Unassembled WGS sequence"/>
</dbReference>
<dbReference type="InterPro" id="IPR046659">
    <property type="entry name" value="DUF6768"/>
</dbReference>